<feature type="compositionally biased region" description="Polar residues" evidence="8">
    <location>
        <begin position="135"/>
        <end position="150"/>
    </location>
</feature>
<feature type="compositionally biased region" description="Polar residues" evidence="8">
    <location>
        <begin position="609"/>
        <end position="619"/>
    </location>
</feature>
<evidence type="ECO:0000256" key="5">
    <source>
        <dbReference type="ARBA" id="ARBA00022679"/>
    </source>
</evidence>
<dbReference type="SUPFAM" id="SSF81301">
    <property type="entry name" value="Nucleotidyltransferase"/>
    <property type="match status" value="1"/>
</dbReference>
<evidence type="ECO:0000313" key="12">
    <source>
        <dbReference type="Proteomes" id="UP000700596"/>
    </source>
</evidence>
<feature type="compositionally biased region" description="Polar residues" evidence="8">
    <location>
        <begin position="881"/>
        <end position="912"/>
    </location>
</feature>
<keyword evidence="12" id="KW-1185">Reference proteome</keyword>
<dbReference type="Gene3D" id="1.10.1410.10">
    <property type="match status" value="1"/>
</dbReference>
<evidence type="ECO:0000256" key="6">
    <source>
        <dbReference type="ARBA" id="ARBA00022723"/>
    </source>
</evidence>
<feature type="domain" description="Poly(A) RNA polymerase mitochondrial-like central palm" evidence="10">
    <location>
        <begin position="276"/>
        <end position="408"/>
    </location>
</feature>
<feature type="region of interest" description="Disordered" evidence="8">
    <location>
        <begin position="107"/>
        <end position="249"/>
    </location>
</feature>
<feature type="compositionally biased region" description="Low complexity" evidence="8">
    <location>
        <begin position="1267"/>
        <end position="1283"/>
    </location>
</feature>
<feature type="compositionally biased region" description="Polar residues" evidence="8">
    <location>
        <begin position="169"/>
        <end position="189"/>
    </location>
</feature>
<feature type="compositionally biased region" description="Polar residues" evidence="8">
    <location>
        <begin position="799"/>
        <end position="822"/>
    </location>
</feature>
<evidence type="ECO:0000256" key="4">
    <source>
        <dbReference type="ARBA" id="ARBA00012388"/>
    </source>
</evidence>
<protein>
    <recommendedName>
        <fullName evidence="4">polynucleotide adenylyltransferase</fullName>
        <ecNumber evidence="4">2.7.7.19</ecNumber>
    </recommendedName>
</protein>
<feature type="compositionally biased region" description="Polar residues" evidence="8">
    <location>
        <begin position="1245"/>
        <end position="1257"/>
    </location>
</feature>
<dbReference type="OrthoDB" id="2274644at2759"/>
<feature type="compositionally biased region" description="Polar residues" evidence="8">
    <location>
        <begin position="833"/>
        <end position="857"/>
    </location>
</feature>
<dbReference type="Pfam" id="PF22600">
    <property type="entry name" value="MTPAP-like_central"/>
    <property type="match status" value="1"/>
</dbReference>
<evidence type="ECO:0000256" key="3">
    <source>
        <dbReference type="ARBA" id="ARBA00008593"/>
    </source>
</evidence>
<organism evidence="11 12">
    <name type="scientific">Dendryphion nanum</name>
    <dbReference type="NCBI Taxonomy" id="256645"/>
    <lineage>
        <taxon>Eukaryota</taxon>
        <taxon>Fungi</taxon>
        <taxon>Dikarya</taxon>
        <taxon>Ascomycota</taxon>
        <taxon>Pezizomycotina</taxon>
        <taxon>Dothideomycetes</taxon>
        <taxon>Pleosporomycetidae</taxon>
        <taxon>Pleosporales</taxon>
        <taxon>Torulaceae</taxon>
        <taxon>Dendryphion</taxon>
    </lineage>
</organism>
<proteinExistence type="inferred from homology"/>
<feature type="compositionally biased region" description="Low complexity" evidence="8">
    <location>
        <begin position="1127"/>
        <end position="1148"/>
    </location>
</feature>
<accession>A0A9P9D9Z4</accession>
<comment type="similarity">
    <text evidence="3">Belongs to the DNA polymerase type-B-like family.</text>
</comment>
<feature type="compositionally biased region" description="Low complexity" evidence="8">
    <location>
        <begin position="646"/>
        <end position="655"/>
    </location>
</feature>
<dbReference type="GO" id="GO:0031123">
    <property type="term" value="P:RNA 3'-end processing"/>
    <property type="evidence" value="ECO:0007669"/>
    <property type="project" value="TreeGrafter"/>
</dbReference>
<evidence type="ECO:0000259" key="9">
    <source>
        <dbReference type="Pfam" id="PF03828"/>
    </source>
</evidence>
<dbReference type="InterPro" id="IPR002058">
    <property type="entry name" value="PAP_assoc"/>
</dbReference>
<evidence type="ECO:0000259" key="10">
    <source>
        <dbReference type="Pfam" id="PF22600"/>
    </source>
</evidence>
<dbReference type="Proteomes" id="UP000700596">
    <property type="component" value="Unassembled WGS sequence"/>
</dbReference>
<sequence length="1322" mass="145647">MGESSTASTASTHIYTPHNSATHSKEHQNGFDSVAWNSSPVPVAPSLFALSQQHHTSASHSQSPQHCPPYLVLHPLLQLANLHSTAAAAALSAPQCPTVIVSPHYQSPTAERGSNSAAAVKNNFTKPTPVRQKPDGNNGTLQGVQRSAPMTPSGVPNMVGKQEDKATLPRNQRPSIVSQHSNSVPSTPLQLARQYESHSRSPSPNGGLGSHSPRSVSSEANGAMPTLRAAKPGQPCKYETNHAFGRRRMPYTSSDILEKAKEEPKKSLDPQEDEKLSGDMRTLYDRLLPTQESTDRRQAFVKKLENILHTEWPGTEFKVHVFGSSGNDLYTNDSDVDICIQTPMKRLEEMHLLAATLDKYGMEKVVCVPQAKVRIVKVWDPDLKLACDMNVNNTLALENTRMIKTYVQIDERVRPLAMILKHWTKQRILNDAAVGGTISSYTWICMILNFLQTREPPIIPSLHKLRGDQTDIPCSSDFVDDLDKLKGFGIKNEESLGQLLFQFFRCYGHEIDFERSVVSVREGRLLSREEKNWQKRSLTKEARNRLCVEEPFNTARNLGNSADDFAWRGIHLEIRRAFDLLADNQQLEKACEQFEYPPEERSTIFKKPTSSVKTVLQTPGSRGGRGGSNHRGRGGFKNQNGHGYGRRSSSSTSYGANRAPFLNSPPIGTMPGQEYFSRGLNEQLHDQLYQQYQMLEMQSNTLRAQLAAQQRVQQAHQAHQAHHAQAVHHAHAQAIAHAQAHAQAQAQAQAHSRGQSSTNGSPQKSPYINGRSSPRMQDLGMPANAIPQFIYQYPGFFDPTQTSSQAPQDGPRTNPSSPSLTHSVPGLRRGVHRSSNASDTGSIRSQSQPPRGGQNQPALPGYTSIPQFYDPTTFAGYPIARSNQEMPPSQPTSDAPFSPMSQYTETAVSSDHSTPKEYVGYYVAEDPQIPIQAPDYSVQQIPSFNELIQRRRRVSPEITQPLLNTALRRVSRSPSPLGGHMRSYSAIGVPPGDTETQTRKERIDSTRPPIDNGPVIVNGSFPPQPKESRNRSGTIDGLAPLDIGNSTALGIYTNNFETQHLAPVEQRHHYPQDRTQYRNGSDVVKSKMANGYSQSPTTVEVNGLARVSSAGQQSFSAGPETWVNYDSTNSDKSSPSTSISPTRTQPQQWRSVGYTNGLSPLDTLNAPHPPPQEVKSASLPLLSPVFETRTPSPTANRQLESKKLNGMKPQAKENQSQSQQQQQQQQQQPRRASHTQAHSAKDSGRSNQQKGNPQTGDKGTKAHVGASNNNNNSNSNNNNNNNSWQQPSSRRTGKKKTKQKSVAEPKTTGEPLPANSADRKGG</sequence>
<evidence type="ECO:0000256" key="2">
    <source>
        <dbReference type="ARBA" id="ARBA00001946"/>
    </source>
</evidence>
<feature type="domain" description="PAP-associated" evidence="9">
    <location>
        <begin position="495"/>
        <end position="554"/>
    </location>
</feature>
<feature type="compositionally biased region" description="Polar residues" evidence="8">
    <location>
        <begin position="752"/>
        <end position="775"/>
    </location>
</feature>
<dbReference type="PANTHER" id="PTHR12271">
    <property type="entry name" value="POLY A POLYMERASE CID PAP -RELATED"/>
    <property type="match status" value="1"/>
</dbReference>
<feature type="region of interest" description="Disordered" evidence="8">
    <location>
        <begin position="1"/>
        <end position="33"/>
    </location>
</feature>
<dbReference type="PANTHER" id="PTHR12271:SF113">
    <property type="entry name" value="POLY(A) RNA POLYMERASE CID11"/>
    <property type="match status" value="1"/>
</dbReference>
<keyword evidence="6" id="KW-0479">Metal-binding</keyword>
<dbReference type="SUPFAM" id="SSF81631">
    <property type="entry name" value="PAP/OAS1 substrate-binding domain"/>
    <property type="match status" value="1"/>
</dbReference>
<feature type="region of interest" description="Disordered" evidence="8">
    <location>
        <begin position="971"/>
        <end position="1039"/>
    </location>
</feature>
<dbReference type="CDD" id="cd05402">
    <property type="entry name" value="NT_PAP_TUTase"/>
    <property type="match status" value="1"/>
</dbReference>
<dbReference type="InterPro" id="IPR054708">
    <property type="entry name" value="MTPAP-like_central"/>
</dbReference>
<gene>
    <name evidence="11" type="ORF">B0J11DRAFT_124257</name>
</gene>
<feature type="region of interest" description="Disordered" evidence="8">
    <location>
        <begin position="713"/>
        <end position="780"/>
    </location>
</feature>
<dbReference type="Gene3D" id="3.30.460.10">
    <property type="entry name" value="Beta Polymerase, domain 2"/>
    <property type="match status" value="1"/>
</dbReference>
<comment type="cofactor">
    <cofactor evidence="2">
        <name>Mg(2+)</name>
        <dbReference type="ChEBI" id="CHEBI:18420"/>
    </cofactor>
</comment>
<comment type="cofactor">
    <cofactor evidence="1">
        <name>Mn(2+)</name>
        <dbReference type="ChEBI" id="CHEBI:29035"/>
    </cofactor>
</comment>
<dbReference type="Pfam" id="PF03828">
    <property type="entry name" value="PAP_assoc"/>
    <property type="match status" value="1"/>
</dbReference>
<evidence type="ECO:0000256" key="7">
    <source>
        <dbReference type="ARBA" id="ARBA00022842"/>
    </source>
</evidence>
<feature type="region of interest" description="Disordered" evidence="8">
    <location>
        <begin position="609"/>
        <end position="673"/>
    </location>
</feature>
<feature type="compositionally biased region" description="Basic and acidic residues" evidence="8">
    <location>
        <begin position="996"/>
        <end position="1005"/>
    </location>
</feature>
<name>A0A9P9D9Z4_9PLEO</name>
<feature type="compositionally biased region" description="Polar residues" evidence="8">
    <location>
        <begin position="1149"/>
        <end position="1158"/>
    </location>
</feature>
<feature type="region of interest" description="Disordered" evidence="8">
    <location>
        <begin position="1110"/>
        <end position="1322"/>
    </location>
</feature>
<dbReference type="InterPro" id="IPR043519">
    <property type="entry name" value="NT_sf"/>
</dbReference>
<feature type="compositionally biased region" description="Polar residues" evidence="8">
    <location>
        <begin position="1189"/>
        <end position="1198"/>
    </location>
</feature>
<dbReference type="EMBL" id="JAGMWT010000016">
    <property type="protein sequence ID" value="KAH7115124.1"/>
    <property type="molecule type" value="Genomic_DNA"/>
</dbReference>
<keyword evidence="5" id="KW-0808">Transferase</keyword>
<feature type="region of interest" description="Disordered" evidence="8">
    <location>
        <begin position="794"/>
        <end position="912"/>
    </location>
</feature>
<feature type="compositionally biased region" description="Polar residues" evidence="8">
    <location>
        <begin position="107"/>
        <end position="126"/>
    </location>
</feature>
<evidence type="ECO:0000256" key="1">
    <source>
        <dbReference type="ARBA" id="ARBA00001936"/>
    </source>
</evidence>
<evidence type="ECO:0000313" key="11">
    <source>
        <dbReference type="EMBL" id="KAH7115124.1"/>
    </source>
</evidence>
<dbReference type="GO" id="GO:1990817">
    <property type="term" value="F:poly(A) RNA polymerase activity"/>
    <property type="evidence" value="ECO:0007669"/>
    <property type="project" value="UniProtKB-EC"/>
</dbReference>
<dbReference type="EC" id="2.7.7.19" evidence="4"/>
<feature type="compositionally biased region" description="Low complexity" evidence="8">
    <location>
        <begin position="732"/>
        <end position="751"/>
    </location>
</feature>
<reference evidence="11" key="1">
    <citation type="journal article" date="2021" name="Nat. Commun.">
        <title>Genetic determinants of endophytism in the Arabidopsis root mycobiome.</title>
        <authorList>
            <person name="Mesny F."/>
            <person name="Miyauchi S."/>
            <person name="Thiergart T."/>
            <person name="Pickel B."/>
            <person name="Atanasova L."/>
            <person name="Karlsson M."/>
            <person name="Huettel B."/>
            <person name="Barry K.W."/>
            <person name="Haridas S."/>
            <person name="Chen C."/>
            <person name="Bauer D."/>
            <person name="Andreopoulos W."/>
            <person name="Pangilinan J."/>
            <person name="LaButti K."/>
            <person name="Riley R."/>
            <person name="Lipzen A."/>
            <person name="Clum A."/>
            <person name="Drula E."/>
            <person name="Henrissat B."/>
            <person name="Kohler A."/>
            <person name="Grigoriev I.V."/>
            <person name="Martin F.M."/>
            <person name="Hacquard S."/>
        </authorList>
    </citation>
    <scope>NUCLEOTIDE SEQUENCE</scope>
    <source>
        <strain evidence="11">MPI-CAGE-CH-0243</strain>
    </source>
</reference>
<feature type="compositionally biased region" description="Polar residues" evidence="8">
    <location>
        <begin position="1"/>
        <end position="22"/>
    </location>
</feature>
<comment type="caution">
    <text evidence="11">The sequence shown here is derived from an EMBL/GenBank/DDBJ whole genome shotgun (WGS) entry which is preliminary data.</text>
</comment>
<dbReference type="GO" id="GO:0046872">
    <property type="term" value="F:metal ion binding"/>
    <property type="evidence" value="ECO:0007669"/>
    <property type="project" value="UniProtKB-KW"/>
</dbReference>
<feature type="compositionally biased region" description="Low complexity" evidence="8">
    <location>
        <begin position="1215"/>
        <end position="1228"/>
    </location>
</feature>
<dbReference type="GO" id="GO:0010605">
    <property type="term" value="P:negative regulation of macromolecule metabolic process"/>
    <property type="evidence" value="ECO:0007669"/>
    <property type="project" value="UniProtKB-ARBA"/>
</dbReference>
<feature type="compositionally biased region" description="Basic residues" evidence="8">
    <location>
        <begin position="719"/>
        <end position="731"/>
    </location>
</feature>
<keyword evidence="7" id="KW-0460">Magnesium</keyword>
<evidence type="ECO:0000256" key="8">
    <source>
        <dbReference type="SAM" id="MobiDB-lite"/>
    </source>
</evidence>